<evidence type="ECO:0000313" key="4">
    <source>
        <dbReference type="Proteomes" id="UP000230002"/>
    </source>
</evidence>
<name>A0A2G8SHN4_9APHY</name>
<reference evidence="3 4" key="1">
    <citation type="journal article" date="2015" name="Sci. Rep.">
        <title>Chromosome-level genome map provides insights into diverse defense mechanisms in the medicinal fungus Ganoderma sinense.</title>
        <authorList>
            <person name="Zhu Y."/>
            <person name="Xu J."/>
            <person name="Sun C."/>
            <person name="Zhou S."/>
            <person name="Xu H."/>
            <person name="Nelson D.R."/>
            <person name="Qian J."/>
            <person name="Song J."/>
            <person name="Luo H."/>
            <person name="Xiang L."/>
            <person name="Li Y."/>
            <person name="Xu Z."/>
            <person name="Ji A."/>
            <person name="Wang L."/>
            <person name="Lu S."/>
            <person name="Hayward A."/>
            <person name="Sun W."/>
            <person name="Li X."/>
            <person name="Schwartz D.C."/>
            <person name="Wang Y."/>
            <person name="Chen S."/>
        </authorList>
    </citation>
    <scope>NUCLEOTIDE SEQUENCE [LARGE SCALE GENOMIC DNA]</scope>
    <source>
        <strain evidence="3 4">ZZ0214-1</strain>
    </source>
</reference>
<dbReference type="PROSITE" id="PS50097">
    <property type="entry name" value="BTB"/>
    <property type="match status" value="1"/>
</dbReference>
<dbReference type="Gene3D" id="3.30.710.10">
    <property type="entry name" value="Potassium Channel Kv1.1, Chain A"/>
    <property type="match status" value="1"/>
</dbReference>
<dbReference type="OrthoDB" id="2800059at2759"/>
<keyword evidence="4" id="KW-1185">Reference proteome</keyword>
<accession>A0A2G8SHN4</accession>
<dbReference type="AlphaFoldDB" id="A0A2G8SHN4"/>
<proteinExistence type="predicted"/>
<dbReference type="SUPFAM" id="SSF54695">
    <property type="entry name" value="POZ domain"/>
    <property type="match status" value="1"/>
</dbReference>
<dbReference type="STRING" id="1077348.A0A2G8SHN4"/>
<evidence type="ECO:0000256" key="1">
    <source>
        <dbReference type="SAM" id="MobiDB-lite"/>
    </source>
</evidence>
<feature type="region of interest" description="Disordered" evidence="1">
    <location>
        <begin position="1"/>
        <end position="29"/>
    </location>
</feature>
<dbReference type="InterPro" id="IPR011333">
    <property type="entry name" value="SKP1/BTB/POZ_sf"/>
</dbReference>
<organism evidence="3 4">
    <name type="scientific">Ganoderma sinense ZZ0214-1</name>
    <dbReference type="NCBI Taxonomy" id="1077348"/>
    <lineage>
        <taxon>Eukaryota</taxon>
        <taxon>Fungi</taxon>
        <taxon>Dikarya</taxon>
        <taxon>Basidiomycota</taxon>
        <taxon>Agaricomycotina</taxon>
        <taxon>Agaricomycetes</taxon>
        <taxon>Polyporales</taxon>
        <taxon>Polyporaceae</taxon>
        <taxon>Ganoderma</taxon>
    </lineage>
</organism>
<evidence type="ECO:0000259" key="2">
    <source>
        <dbReference type="PROSITE" id="PS50097"/>
    </source>
</evidence>
<dbReference type="EMBL" id="AYKW01000008">
    <property type="protein sequence ID" value="PIL33285.1"/>
    <property type="molecule type" value="Genomic_DNA"/>
</dbReference>
<gene>
    <name evidence="3" type="ORF">GSI_04735</name>
</gene>
<feature type="domain" description="BTB" evidence="2">
    <location>
        <begin position="42"/>
        <end position="107"/>
    </location>
</feature>
<comment type="caution">
    <text evidence="3">The sequence shown here is derived from an EMBL/GenBank/DDBJ whole genome shotgun (WGS) entry which is preliminary data.</text>
</comment>
<feature type="compositionally biased region" description="Basic and acidic residues" evidence="1">
    <location>
        <begin position="1"/>
        <end position="16"/>
    </location>
</feature>
<sequence length="376" mass="40632">MSSESEPSRKRARVEGEESGSDANHLPASGLKHDDEVWLSDGNVVVVAADNVAFRVHKSTLERKSEIFRDIFSLPDADASTTDAIEGCPVVHISDSSNDIRPLFLVLCCGKNYYYDGDALLAVPFAVLASLIRMAHKYAIQDILDHALSRLKRYYPSDLAAWHDSASRARYVTTRPEHAPEVVALARLTNTPSLLPSALLLCTELLTAPAPACRQPGAGRASEFKLAVLAALAVPDQALPGLIAARGYLVDICAQRALRLLALVPCAGCTHPGMCRAMQDAPLVALRSGVVSKVPLFYAQDPLRPMVGAVWDGLDRAMFCAGCRKALVDADEAETRWVWSSLPGIFGVRIGRDGGGWPSAPGEVRREIVAIEPCRR</sequence>
<protein>
    <recommendedName>
        <fullName evidence="2">BTB domain-containing protein</fullName>
    </recommendedName>
</protein>
<dbReference type="InterPro" id="IPR000210">
    <property type="entry name" value="BTB/POZ_dom"/>
</dbReference>
<dbReference type="Proteomes" id="UP000230002">
    <property type="component" value="Unassembled WGS sequence"/>
</dbReference>
<evidence type="ECO:0000313" key="3">
    <source>
        <dbReference type="EMBL" id="PIL33285.1"/>
    </source>
</evidence>